<dbReference type="InterPro" id="IPR010331">
    <property type="entry name" value="ExoD"/>
</dbReference>
<dbReference type="EMBL" id="JAVBIK010000001">
    <property type="protein sequence ID" value="MDT7519206.1"/>
    <property type="molecule type" value="Genomic_DNA"/>
</dbReference>
<evidence type="ECO:0000256" key="1">
    <source>
        <dbReference type="SAM" id="Phobius"/>
    </source>
</evidence>
<feature type="transmembrane region" description="Helical" evidence="1">
    <location>
        <begin position="173"/>
        <end position="193"/>
    </location>
</feature>
<dbReference type="PANTHER" id="PTHR41795">
    <property type="entry name" value="EXOPOLYSACCHARIDE SYNTHESIS PROTEIN"/>
    <property type="match status" value="1"/>
</dbReference>
<dbReference type="PANTHER" id="PTHR41795:SF1">
    <property type="entry name" value="EXOPOLYSACCHARIDE SYNTHESIS PROTEIN"/>
    <property type="match status" value="1"/>
</dbReference>
<keyword evidence="3" id="KW-1185">Reference proteome</keyword>
<proteinExistence type="predicted"/>
<evidence type="ECO:0000313" key="2">
    <source>
        <dbReference type="EMBL" id="MDT7519206.1"/>
    </source>
</evidence>
<name>A0ABU3KN29_9BURK</name>
<dbReference type="RefSeq" id="WP_313874901.1">
    <property type="nucleotide sequence ID" value="NZ_JAVBIK010000001.1"/>
</dbReference>
<dbReference type="Proteomes" id="UP001321700">
    <property type="component" value="Unassembled WGS sequence"/>
</dbReference>
<organism evidence="2 3">
    <name type="scientific">Rhodoferax potami</name>
    <dbReference type="NCBI Taxonomy" id="3068338"/>
    <lineage>
        <taxon>Bacteria</taxon>
        <taxon>Pseudomonadati</taxon>
        <taxon>Pseudomonadota</taxon>
        <taxon>Betaproteobacteria</taxon>
        <taxon>Burkholderiales</taxon>
        <taxon>Comamonadaceae</taxon>
        <taxon>Rhodoferax</taxon>
    </lineage>
</organism>
<feature type="transmembrane region" description="Helical" evidence="1">
    <location>
        <begin position="125"/>
        <end position="142"/>
    </location>
</feature>
<protein>
    <submittedName>
        <fullName evidence="2">Exopolysaccharide biosynthesis protein</fullName>
    </submittedName>
</protein>
<dbReference type="Pfam" id="PF06055">
    <property type="entry name" value="ExoD"/>
    <property type="match status" value="1"/>
</dbReference>
<sequence length="205" mass="22488">MSVHHTQAERLRAAATALQDQPLSLQQLFRLHGRAGPGALLVVLAVPCLLPVPGAGMLLSMGMVMVAWMIWRYYPRLVMPRKVGRFQLSPSMARRALNTLAWLYEKASRVMRTRQRWWLQPGHRVWLAPFVAAMALIIFLPIPFGNVVPAAALLLIGLGLVFEDGLAMLSGVVLGVVLLAVLAALAGGAAHWAPELWAAWPLRPQ</sequence>
<dbReference type="PIRSF" id="PIRSF033239">
    <property type="entry name" value="ExoD"/>
    <property type="match status" value="1"/>
</dbReference>
<comment type="caution">
    <text evidence="2">The sequence shown here is derived from an EMBL/GenBank/DDBJ whole genome shotgun (WGS) entry which is preliminary data.</text>
</comment>
<gene>
    <name evidence="2" type="ORF">RAE19_10860</name>
</gene>
<keyword evidence="1" id="KW-0472">Membrane</keyword>
<evidence type="ECO:0000313" key="3">
    <source>
        <dbReference type="Proteomes" id="UP001321700"/>
    </source>
</evidence>
<reference evidence="2 3" key="1">
    <citation type="submission" date="2023-08" db="EMBL/GenBank/DDBJ databases">
        <title>Rhodoferax potami sp. nov. and Rhodoferax mekongensis sp. nov., isolated from the Mekong River in Thailand.</title>
        <authorList>
            <person name="Kitikhun S."/>
            <person name="Charoenyingcharoen P."/>
            <person name="Siriarchawattana P."/>
            <person name="Likhitrattanapisal S."/>
            <person name="Nilsakha T."/>
            <person name="Chanpet A."/>
            <person name="Rattanawaree P."/>
            <person name="Ingsriswang S."/>
        </authorList>
    </citation>
    <scope>NUCLEOTIDE SEQUENCE [LARGE SCALE GENOMIC DNA]</scope>
    <source>
        <strain evidence="2 3">TBRC 17660</strain>
    </source>
</reference>
<keyword evidence="1" id="KW-1133">Transmembrane helix</keyword>
<feature type="transmembrane region" description="Helical" evidence="1">
    <location>
        <begin position="38"/>
        <end position="71"/>
    </location>
</feature>
<keyword evidence="1" id="KW-0812">Transmembrane</keyword>
<accession>A0ABU3KN29</accession>